<accession>A0A6A6QXA3</accession>
<dbReference type="EMBL" id="MU004188">
    <property type="protein sequence ID" value="KAF2496450.1"/>
    <property type="molecule type" value="Genomic_DNA"/>
</dbReference>
<evidence type="ECO:0000313" key="2">
    <source>
        <dbReference type="Proteomes" id="UP000799750"/>
    </source>
</evidence>
<evidence type="ECO:0000313" key="1">
    <source>
        <dbReference type="EMBL" id="KAF2496450.1"/>
    </source>
</evidence>
<dbReference type="AlphaFoldDB" id="A0A6A6QXA3"/>
<organism evidence="1 2">
    <name type="scientific">Lophium mytilinum</name>
    <dbReference type="NCBI Taxonomy" id="390894"/>
    <lineage>
        <taxon>Eukaryota</taxon>
        <taxon>Fungi</taxon>
        <taxon>Dikarya</taxon>
        <taxon>Ascomycota</taxon>
        <taxon>Pezizomycotina</taxon>
        <taxon>Dothideomycetes</taxon>
        <taxon>Pleosporomycetidae</taxon>
        <taxon>Mytilinidiales</taxon>
        <taxon>Mytilinidiaceae</taxon>
        <taxon>Lophium</taxon>
    </lineage>
</organism>
<protein>
    <submittedName>
        <fullName evidence="1">Uncharacterized protein</fullName>
    </submittedName>
</protein>
<name>A0A6A6QXA3_9PEZI</name>
<keyword evidence="2" id="KW-1185">Reference proteome</keyword>
<reference evidence="1" key="1">
    <citation type="journal article" date="2020" name="Stud. Mycol.">
        <title>101 Dothideomycetes genomes: a test case for predicting lifestyles and emergence of pathogens.</title>
        <authorList>
            <person name="Haridas S."/>
            <person name="Albert R."/>
            <person name="Binder M."/>
            <person name="Bloem J."/>
            <person name="Labutti K."/>
            <person name="Salamov A."/>
            <person name="Andreopoulos B."/>
            <person name="Baker S."/>
            <person name="Barry K."/>
            <person name="Bills G."/>
            <person name="Bluhm B."/>
            <person name="Cannon C."/>
            <person name="Castanera R."/>
            <person name="Culley D."/>
            <person name="Daum C."/>
            <person name="Ezra D."/>
            <person name="Gonzalez J."/>
            <person name="Henrissat B."/>
            <person name="Kuo A."/>
            <person name="Liang C."/>
            <person name="Lipzen A."/>
            <person name="Lutzoni F."/>
            <person name="Magnuson J."/>
            <person name="Mondo S."/>
            <person name="Nolan M."/>
            <person name="Ohm R."/>
            <person name="Pangilinan J."/>
            <person name="Park H.-J."/>
            <person name="Ramirez L."/>
            <person name="Alfaro M."/>
            <person name="Sun H."/>
            <person name="Tritt A."/>
            <person name="Yoshinaga Y."/>
            <person name="Zwiers L.-H."/>
            <person name="Turgeon B."/>
            <person name="Goodwin S."/>
            <person name="Spatafora J."/>
            <person name="Crous P."/>
            <person name="Grigoriev I."/>
        </authorList>
    </citation>
    <scope>NUCLEOTIDE SEQUENCE</scope>
    <source>
        <strain evidence="1">CBS 269.34</strain>
    </source>
</reference>
<sequence length="284" mass="33175">MPPFGILLPRLLFRTLRIPRPSYALHHNLPTRPFCLSHKLANPPPTILNSEAVVDVEGYARYEFPEIYDDREVWLFENKTKLRRPKLLKALTISQLLTTPIHHGVYINPRNDWCERLKLLNPNRVKIEYEILPLVAKPLDTMPGRILRMINFKVEDRPRDHAKRMHRMYSFLQDGQHCVVIVQMPTKKLNWGPGPAFDWVIVNTPHLRPEVMIKSMPEGTTMAMGPYAGYGEIVWVFGRGEKLNTKQTRRLHEKLLRNVRKGKARSEVESVEERVKNLSSGFYR</sequence>
<proteinExistence type="predicted"/>
<dbReference type="OrthoDB" id="3792666at2759"/>
<gene>
    <name evidence="1" type="ORF">BU16DRAFT_378086</name>
</gene>
<dbReference type="Proteomes" id="UP000799750">
    <property type="component" value="Unassembled WGS sequence"/>
</dbReference>